<dbReference type="RefSeq" id="WP_157859120.1">
    <property type="nucleotide sequence ID" value="NZ_JBIRWE010000009.1"/>
</dbReference>
<organism evidence="1 2">
    <name type="scientific">Streptomyces pathocidini</name>
    <dbReference type="NCBI Taxonomy" id="1650571"/>
    <lineage>
        <taxon>Bacteria</taxon>
        <taxon>Bacillati</taxon>
        <taxon>Actinomycetota</taxon>
        <taxon>Actinomycetes</taxon>
        <taxon>Kitasatosporales</taxon>
        <taxon>Streptomycetaceae</taxon>
        <taxon>Streptomyces</taxon>
    </lineage>
</organism>
<accession>A0ABW7V0P4</accession>
<dbReference type="Proteomes" id="UP001611548">
    <property type="component" value="Unassembled WGS sequence"/>
</dbReference>
<proteinExistence type="predicted"/>
<comment type="caution">
    <text evidence="1">The sequence shown here is derived from an EMBL/GenBank/DDBJ whole genome shotgun (WGS) entry which is preliminary data.</text>
</comment>
<gene>
    <name evidence="1" type="ORF">ACH429_20830</name>
</gene>
<name>A0ABW7V0P4_9ACTN</name>
<keyword evidence="2" id="KW-1185">Reference proteome</keyword>
<reference evidence="1 2" key="1">
    <citation type="submission" date="2024-10" db="EMBL/GenBank/DDBJ databases">
        <title>The Natural Products Discovery Center: Release of the First 8490 Sequenced Strains for Exploring Actinobacteria Biosynthetic Diversity.</title>
        <authorList>
            <person name="Kalkreuter E."/>
            <person name="Kautsar S.A."/>
            <person name="Yang D."/>
            <person name="Bader C.D."/>
            <person name="Teijaro C.N."/>
            <person name="Fluegel L."/>
            <person name="Davis C.M."/>
            <person name="Simpson J.R."/>
            <person name="Lauterbach L."/>
            <person name="Steele A.D."/>
            <person name="Gui C."/>
            <person name="Meng S."/>
            <person name="Li G."/>
            <person name="Viehrig K."/>
            <person name="Ye F."/>
            <person name="Su P."/>
            <person name="Kiefer A.F."/>
            <person name="Nichols A."/>
            <person name="Cepeda A.J."/>
            <person name="Yan W."/>
            <person name="Fan B."/>
            <person name="Jiang Y."/>
            <person name="Adhikari A."/>
            <person name="Zheng C.-J."/>
            <person name="Schuster L."/>
            <person name="Cowan T.M."/>
            <person name="Smanski M.J."/>
            <person name="Chevrette M.G."/>
            <person name="De Carvalho L.P.S."/>
            <person name="Shen B."/>
        </authorList>
    </citation>
    <scope>NUCLEOTIDE SEQUENCE [LARGE SCALE GENOMIC DNA]</scope>
    <source>
        <strain evidence="1 2">NPDC020327</strain>
    </source>
</reference>
<dbReference type="EMBL" id="JBIRWE010000009">
    <property type="protein sequence ID" value="MFI1966523.1"/>
    <property type="molecule type" value="Genomic_DNA"/>
</dbReference>
<evidence type="ECO:0000313" key="1">
    <source>
        <dbReference type="EMBL" id="MFI1966523.1"/>
    </source>
</evidence>
<evidence type="ECO:0000313" key="2">
    <source>
        <dbReference type="Proteomes" id="UP001611548"/>
    </source>
</evidence>
<protein>
    <submittedName>
        <fullName evidence="1">Transcriptional regulator</fullName>
    </submittedName>
</protein>
<sequence>MDGAVCFAESPDALSLESLLVSCGRLSQRSWNLALREAGADKRVGQYLVEQRWLGQGELELSHLATLINAAFFVLPLLSDSARFVPGATHWLGLVRAVDAGALYRAIERRRARLDQLRARTPPPAPLKCPDARPALVPLPHRRPGKALHENPATAARARSKVLGHAFLPAHVEFTYPDTALLIRLRRALEARL</sequence>